<gene>
    <name evidence="1" type="ORF">DM194_14785</name>
</gene>
<accession>A0A2U9SD27</accession>
<protein>
    <recommendedName>
        <fullName evidence="3">SH3 domain-containing protein</fullName>
    </recommendedName>
</protein>
<name>A0A2U9SD27_9PROT</name>
<organism evidence="1 2">
    <name type="scientific">Azospirillum ramasamyi</name>
    <dbReference type="NCBI Taxonomy" id="682998"/>
    <lineage>
        <taxon>Bacteria</taxon>
        <taxon>Pseudomonadati</taxon>
        <taxon>Pseudomonadota</taxon>
        <taxon>Alphaproteobacteria</taxon>
        <taxon>Rhodospirillales</taxon>
        <taxon>Azospirillaceae</taxon>
        <taxon>Azospirillum</taxon>
    </lineage>
</organism>
<sequence>MSVVSAPALAFDCPVGRGAEIYDGTRGAKLYAEPRDGASVVTKIDPVAAVAVLETKKDCRLPKGWLRADHKDKSGYVKETDLRPRVRFGMPE</sequence>
<dbReference type="AlphaFoldDB" id="A0A2U9SD27"/>
<dbReference type="Proteomes" id="UP000249605">
    <property type="component" value="Plasmid unnamed1"/>
</dbReference>
<geneLocation type="plasmid" evidence="1 2">
    <name>unnamed1</name>
</geneLocation>
<evidence type="ECO:0008006" key="3">
    <source>
        <dbReference type="Google" id="ProtNLM"/>
    </source>
</evidence>
<keyword evidence="2" id="KW-1185">Reference proteome</keyword>
<dbReference type="EMBL" id="CP029830">
    <property type="protein sequence ID" value="AWU95569.1"/>
    <property type="molecule type" value="Genomic_DNA"/>
</dbReference>
<dbReference type="KEGG" id="azm:DM194_14785"/>
<dbReference type="OrthoDB" id="9866945at2"/>
<reference evidence="1 2" key="1">
    <citation type="submission" date="2018-06" db="EMBL/GenBank/DDBJ databases">
        <title>Complete genome sequencing of Azospirillum sp. M2T2B2.</title>
        <authorList>
            <person name="Heo J."/>
            <person name="Kim S.-J."/>
            <person name="Kwon S.-W."/>
            <person name="Anandham R."/>
        </authorList>
    </citation>
    <scope>NUCLEOTIDE SEQUENCE [LARGE SCALE GENOMIC DNA]</scope>
    <source>
        <strain evidence="1 2">M2T2B2</strain>
        <plasmid evidence="1 2">unnamed1</plasmid>
    </source>
</reference>
<evidence type="ECO:0000313" key="1">
    <source>
        <dbReference type="EMBL" id="AWU95569.1"/>
    </source>
</evidence>
<keyword evidence="1" id="KW-0614">Plasmid</keyword>
<evidence type="ECO:0000313" key="2">
    <source>
        <dbReference type="Proteomes" id="UP000249605"/>
    </source>
</evidence>
<proteinExistence type="predicted"/>